<name>A0A7J7N7D4_9MAGN</name>
<evidence type="ECO:0000313" key="2">
    <source>
        <dbReference type="Proteomes" id="UP000541444"/>
    </source>
</evidence>
<accession>A0A7J7N7D4</accession>
<reference evidence="1 2" key="1">
    <citation type="journal article" date="2020" name="IScience">
        <title>Genome Sequencing of the Endangered Kingdonia uniflora (Circaeasteraceae, Ranunculales) Reveals Potential Mechanisms of Evolutionary Specialization.</title>
        <authorList>
            <person name="Sun Y."/>
            <person name="Deng T."/>
            <person name="Zhang A."/>
            <person name="Moore M.J."/>
            <person name="Landis J.B."/>
            <person name="Lin N."/>
            <person name="Zhang H."/>
            <person name="Zhang X."/>
            <person name="Huang J."/>
            <person name="Zhang X."/>
            <person name="Sun H."/>
            <person name="Wang H."/>
        </authorList>
    </citation>
    <scope>NUCLEOTIDE SEQUENCE [LARGE SCALE GENOMIC DNA]</scope>
    <source>
        <strain evidence="1">TB1705</strain>
        <tissue evidence="1">Leaf</tissue>
    </source>
</reference>
<evidence type="ECO:0000313" key="1">
    <source>
        <dbReference type="EMBL" id="KAF6163141.1"/>
    </source>
</evidence>
<keyword evidence="2" id="KW-1185">Reference proteome</keyword>
<proteinExistence type="predicted"/>
<protein>
    <submittedName>
        <fullName evidence="1">Uncharacterized protein</fullName>
    </submittedName>
</protein>
<dbReference type="EMBL" id="JACGCM010000999">
    <property type="protein sequence ID" value="KAF6163141.1"/>
    <property type="molecule type" value="Genomic_DNA"/>
</dbReference>
<organism evidence="1 2">
    <name type="scientific">Kingdonia uniflora</name>
    <dbReference type="NCBI Taxonomy" id="39325"/>
    <lineage>
        <taxon>Eukaryota</taxon>
        <taxon>Viridiplantae</taxon>
        <taxon>Streptophyta</taxon>
        <taxon>Embryophyta</taxon>
        <taxon>Tracheophyta</taxon>
        <taxon>Spermatophyta</taxon>
        <taxon>Magnoliopsida</taxon>
        <taxon>Ranunculales</taxon>
        <taxon>Circaeasteraceae</taxon>
        <taxon>Kingdonia</taxon>
    </lineage>
</organism>
<dbReference type="Proteomes" id="UP000541444">
    <property type="component" value="Unassembled WGS sequence"/>
</dbReference>
<dbReference type="AlphaFoldDB" id="A0A7J7N7D4"/>
<gene>
    <name evidence="1" type="ORF">GIB67_025005</name>
</gene>
<sequence>MNARNVVLTIANEGNTLNLKEGNPINAMFDLFDYEVSYVDEDDIHKETQVEKTGLTSNDVIEEGEFVNGEEFVYESMYASDGDQHKLNKDGNGRRVVS</sequence>
<comment type="caution">
    <text evidence="1">The sequence shown here is derived from an EMBL/GenBank/DDBJ whole genome shotgun (WGS) entry which is preliminary data.</text>
</comment>